<dbReference type="AlphaFoldDB" id="A0A507FDL9"/>
<name>A0A507FDL9_9FUNG</name>
<evidence type="ECO:0000256" key="4">
    <source>
        <dbReference type="ARBA" id="ARBA00022723"/>
    </source>
</evidence>
<keyword evidence="4" id="KW-0479">Metal-binding</keyword>
<accession>A0A507FDL9</accession>
<dbReference type="SUPFAM" id="SSF57667">
    <property type="entry name" value="beta-beta-alpha zinc fingers"/>
    <property type="match status" value="1"/>
</dbReference>
<dbReference type="STRING" id="246404.A0A507FDL9"/>
<keyword evidence="7" id="KW-0539">Nucleus</keyword>
<dbReference type="Gene3D" id="3.30.160.60">
    <property type="entry name" value="Classic Zinc Finger"/>
    <property type="match status" value="1"/>
</dbReference>
<keyword evidence="6" id="KW-0862">Zinc</keyword>
<keyword evidence="10" id="KW-1185">Reference proteome</keyword>
<dbReference type="InterPro" id="IPR013087">
    <property type="entry name" value="Znf_C2H2_type"/>
</dbReference>
<evidence type="ECO:0000256" key="5">
    <source>
        <dbReference type="ARBA" id="ARBA00022771"/>
    </source>
</evidence>
<evidence type="ECO:0000256" key="2">
    <source>
        <dbReference type="ARBA" id="ARBA00008776"/>
    </source>
</evidence>
<evidence type="ECO:0000313" key="9">
    <source>
        <dbReference type="EMBL" id="TPX74232.1"/>
    </source>
</evidence>
<evidence type="ECO:0000256" key="7">
    <source>
        <dbReference type="ARBA" id="ARBA00023242"/>
    </source>
</evidence>
<dbReference type="GO" id="GO:0000398">
    <property type="term" value="P:mRNA splicing, via spliceosome"/>
    <property type="evidence" value="ECO:0007669"/>
    <property type="project" value="InterPro"/>
</dbReference>
<protein>
    <recommendedName>
        <fullName evidence="8">Matrin-type domain-containing protein</fullName>
    </recommendedName>
</protein>
<dbReference type="InterPro" id="IPR051421">
    <property type="entry name" value="RNA_Proc_DNA_Dmg_Regulator"/>
</dbReference>
<dbReference type="Pfam" id="PF16837">
    <property type="entry name" value="SF3A3"/>
    <property type="match status" value="1"/>
</dbReference>
<sequence length="488" mass="56561">MQSILETQRRAHEEVERLGDLVADEMATRHKKHLGKLVQQHRIHRHLDRIQSRSAFLIDSYNDLDGSRKAEIASISNTGDDFAEFYDRLKSIKDHFRRNPDEKVEVLEQELAKVDEDQEIEDIENMFSGEEMRGRFLDLNACFAQYINLKNVKRINYLAYISEFDKLDNDSDSGIPPDTRKGAEYKKYLIALSTYLKEFCFKAMPLYDSEDVDEFVRAKVDEWAETLDQEMADPELYCAPCAKQFTKKTVFDGHLPGKKHKKAVETFNSNGADSDAKPATVANSGSSSREALKHVKALEFTIVKLAQVLATQREETRDLVERKQTLSADEIEKAKAMYDLQDLGEEEEEDFSDPEEEQEEDAEIYNPLKLPMGWDGKPIPYWLFKLHGLGVEYPCEICGNFIYMGRKAFDRHFQEWRHAHGMRCLGIPNTKHFQEITRIQDAYTLWEKLNSTKKAESFKADAMEEFEDAEGNVFNKKTFEDLRRQGLL</sequence>
<evidence type="ECO:0000313" key="10">
    <source>
        <dbReference type="Proteomes" id="UP000320333"/>
    </source>
</evidence>
<dbReference type="InterPro" id="IPR022755">
    <property type="entry name" value="Znf_C2H2_jaz"/>
</dbReference>
<dbReference type="InterPro" id="IPR031774">
    <property type="entry name" value="SF3A3_dom"/>
</dbReference>
<keyword evidence="5" id="KW-0863">Zinc-finger</keyword>
<dbReference type="Pfam" id="PF12171">
    <property type="entry name" value="zf-C2H2_jaz"/>
    <property type="match status" value="1"/>
</dbReference>
<dbReference type="InterPro" id="IPR021966">
    <property type="entry name" value="SF3a60_bindingd"/>
</dbReference>
<dbReference type="Pfam" id="PF11931">
    <property type="entry name" value="SF3a60_Prp9_C"/>
    <property type="match status" value="1"/>
</dbReference>
<gene>
    <name evidence="9" type="ORF">CcCBS67573_g04482</name>
</gene>
<dbReference type="GO" id="GO:0003723">
    <property type="term" value="F:RNA binding"/>
    <property type="evidence" value="ECO:0007669"/>
    <property type="project" value="InterPro"/>
</dbReference>
<comment type="caution">
    <text evidence="9">The sequence shown here is derived from an EMBL/GenBank/DDBJ whole genome shotgun (WGS) entry which is preliminary data.</text>
</comment>
<dbReference type="GO" id="GO:0008270">
    <property type="term" value="F:zinc ion binding"/>
    <property type="evidence" value="ECO:0007669"/>
    <property type="project" value="UniProtKB-KW"/>
</dbReference>
<keyword evidence="3" id="KW-0597">Phosphoprotein</keyword>
<dbReference type="OrthoDB" id="2160351at2759"/>
<dbReference type="InterPro" id="IPR000690">
    <property type="entry name" value="Matrin/U1-C_Znf_C2H2"/>
</dbReference>
<comment type="similarity">
    <text evidence="2">Belongs to the SF3A3 family.</text>
</comment>
<organism evidence="9 10">
    <name type="scientific">Chytriomyces confervae</name>
    <dbReference type="NCBI Taxonomy" id="246404"/>
    <lineage>
        <taxon>Eukaryota</taxon>
        <taxon>Fungi</taxon>
        <taxon>Fungi incertae sedis</taxon>
        <taxon>Chytridiomycota</taxon>
        <taxon>Chytridiomycota incertae sedis</taxon>
        <taxon>Chytridiomycetes</taxon>
        <taxon>Chytridiales</taxon>
        <taxon>Chytriomycetaceae</taxon>
        <taxon>Chytriomyces</taxon>
    </lineage>
</organism>
<dbReference type="EMBL" id="QEAP01000136">
    <property type="protein sequence ID" value="TPX74232.1"/>
    <property type="molecule type" value="Genomic_DNA"/>
</dbReference>
<dbReference type="Proteomes" id="UP000320333">
    <property type="component" value="Unassembled WGS sequence"/>
</dbReference>
<proteinExistence type="inferred from homology"/>
<dbReference type="PANTHER" id="PTHR12786">
    <property type="entry name" value="SPLICING FACTOR SF3A-RELATED"/>
    <property type="match status" value="1"/>
</dbReference>
<evidence type="ECO:0000256" key="3">
    <source>
        <dbReference type="ARBA" id="ARBA00022553"/>
    </source>
</evidence>
<evidence type="ECO:0000256" key="6">
    <source>
        <dbReference type="ARBA" id="ARBA00022833"/>
    </source>
</evidence>
<comment type="subcellular location">
    <subcellularLocation>
        <location evidence="1">Nucleus</location>
    </subcellularLocation>
</comment>
<dbReference type="InterPro" id="IPR024598">
    <property type="entry name" value="SF3a60/Prp9_C"/>
</dbReference>
<reference evidence="9 10" key="1">
    <citation type="journal article" date="2019" name="Sci. Rep.">
        <title>Comparative genomics of chytrid fungi reveal insights into the obligate biotrophic and pathogenic lifestyle of Synchytrium endobioticum.</title>
        <authorList>
            <person name="van de Vossenberg B.T.L.H."/>
            <person name="Warris S."/>
            <person name="Nguyen H.D.T."/>
            <person name="van Gent-Pelzer M.P.E."/>
            <person name="Joly D.L."/>
            <person name="van de Geest H.C."/>
            <person name="Bonants P.J.M."/>
            <person name="Smith D.S."/>
            <person name="Levesque C.A."/>
            <person name="van der Lee T.A.J."/>
        </authorList>
    </citation>
    <scope>NUCLEOTIDE SEQUENCE [LARGE SCALE GENOMIC DNA]</scope>
    <source>
        <strain evidence="9 10">CBS 675.73</strain>
    </source>
</reference>
<dbReference type="InterPro" id="IPR036236">
    <property type="entry name" value="Znf_C2H2_sf"/>
</dbReference>
<evidence type="ECO:0000256" key="1">
    <source>
        <dbReference type="ARBA" id="ARBA00004123"/>
    </source>
</evidence>
<dbReference type="PROSITE" id="PS00028">
    <property type="entry name" value="ZINC_FINGER_C2H2_1"/>
    <property type="match status" value="1"/>
</dbReference>
<feature type="domain" description="Matrin-type" evidence="8">
    <location>
        <begin position="393"/>
        <end position="424"/>
    </location>
</feature>
<dbReference type="GO" id="GO:0005681">
    <property type="term" value="C:spliceosomal complex"/>
    <property type="evidence" value="ECO:0007669"/>
    <property type="project" value="InterPro"/>
</dbReference>
<dbReference type="PANTHER" id="PTHR12786:SF2">
    <property type="entry name" value="SPLICING FACTOR 3A SUBUNIT 3"/>
    <property type="match status" value="1"/>
</dbReference>
<evidence type="ECO:0000259" key="8">
    <source>
        <dbReference type="PROSITE" id="PS50171"/>
    </source>
</evidence>
<dbReference type="Pfam" id="PF12108">
    <property type="entry name" value="SF3a60_bindingd"/>
    <property type="match status" value="1"/>
</dbReference>
<dbReference type="PROSITE" id="PS50171">
    <property type="entry name" value="ZF_MATRIN"/>
    <property type="match status" value="1"/>
</dbReference>